<protein>
    <submittedName>
        <fullName evidence="1">Uncharacterized protein</fullName>
    </submittedName>
</protein>
<dbReference type="RefSeq" id="WP_053592719.1">
    <property type="nucleotide sequence ID" value="NZ_CP067341.1"/>
</dbReference>
<evidence type="ECO:0000313" key="2">
    <source>
        <dbReference type="Proteomes" id="UP000596049"/>
    </source>
</evidence>
<sequence length="80" mass="9520">MEFWAIGYKYKEGVYYDYATDDLAVELKETCFLPTKEVAEDYIRNEFDDEYVAVKIDLLRLEANGVWAYSSSHEPKWDDF</sequence>
<name>A0ABX7ARW4_9BACI</name>
<evidence type="ECO:0000313" key="1">
    <source>
        <dbReference type="EMBL" id="QQP11643.1"/>
    </source>
</evidence>
<dbReference type="EMBL" id="CP067341">
    <property type="protein sequence ID" value="QQP11643.1"/>
    <property type="molecule type" value="Genomic_DNA"/>
</dbReference>
<reference evidence="1 2" key="1">
    <citation type="submission" date="2020-01" db="EMBL/GenBank/DDBJ databases">
        <authorList>
            <person name="Liu G."/>
            <person name="Liu B."/>
        </authorList>
    </citation>
    <scope>NUCLEOTIDE SEQUENCE [LARGE SCALE GENOMIC DNA]</scope>
    <source>
        <strain evidence="1 2">FJAT-51161</strain>
    </source>
</reference>
<keyword evidence="2" id="KW-1185">Reference proteome</keyword>
<gene>
    <name evidence="1" type="ORF">FJQ98_21020</name>
</gene>
<proteinExistence type="predicted"/>
<accession>A0ABX7ARW4</accession>
<dbReference type="Proteomes" id="UP000596049">
    <property type="component" value="Chromosome"/>
</dbReference>
<organism evidence="1 2">
    <name type="scientific">Lysinibacillus agricola</name>
    <dbReference type="NCBI Taxonomy" id="2590012"/>
    <lineage>
        <taxon>Bacteria</taxon>
        <taxon>Bacillati</taxon>
        <taxon>Bacillota</taxon>
        <taxon>Bacilli</taxon>
        <taxon>Bacillales</taxon>
        <taxon>Bacillaceae</taxon>
        <taxon>Lysinibacillus</taxon>
    </lineage>
</organism>